<organism evidence="1 2">
    <name type="scientific">Ancylomarina euxinus</name>
    <dbReference type="NCBI Taxonomy" id="2283627"/>
    <lineage>
        <taxon>Bacteria</taxon>
        <taxon>Pseudomonadati</taxon>
        <taxon>Bacteroidota</taxon>
        <taxon>Bacteroidia</taxon>
        <taxon>Marinilabiliales</taxon>
        <taxon>Marinifilaceae</taxon>
        <taxon>Ancylomarina</taxon>
    </lineage>
</organism>
<evidence type="ECO:0008006" key="3">
    <source>
        <dbReference type="Google" id="ProtNLM"/>
    </source>
</evidence>
<dbReference type="EMBL" id="QQWG01000020">
    <property type="protein sequence ID" value="RRG19397.1"/>
    <property type="molecule type" value="Genomic_DNA"/>
</dbReference>
<dbReference type="Proteomes" id="UP000285794">
    <property type="component" value="Unassembled WGS sequence"/>
</dbReference>
<proteinExistence type="predicted"/>
<evidence type="ECO:0000313" key="2">
    <source>
        <dbReference type="Proteomes" id="UP000285794"/>
    </source>
</evidence>
<name>A0A425XXI3_9BACT</name>
<sequence>MKKIFVALCKTVLVKCLLIVVLTFLVFSCGDNLTEEYFIDIKPPADISTIDLRLQGRSHSLKIFKPTQLKYKIGDGTTKIYSAKYSLDDKTWTVYSSESTIDINPGDYSPGSYKLKLDLVMSTGTNSIADNIGLEKYVIQKEWDLILDGREAPSLKPLASISKDSLLVIKWPKADHYDFKYYEISANSGFRHISKKISNVNDTTFCDPLYAGEGYRFTVDCITGNSRSYGFESSLELPTEEPQLYIEEIGYEELRVN</sequence>
<dbReference type="RefSeq" id="WP_125031744.1">
    <property type="nucleotide sequence ID" value="NZ_JAPXVP010000005.1"/>
</dbReference>
<reference evidence="1 2" key="1">
    <citation type="submission" date="2018-07" db="EMBL/GenBank/DDBJ databases">
        <title>Draft genome sequence of Ancylomarina sp. M1P.</title>
        <authorList>
            <person name="Yadav S."/>
            <person name="Villanueva L."/>
            <person name="Damste J.S.S."/>
        </authorList>
    </citation>
    <scope>NUCLEOTIDE SEQUENCE [LARGE SCALE GENOMIC DNA]</scope>
    <source>
        <strain evidence="1 2">M1P</strain>
    </source>
</reference>
<dbReference type="AlphaFoldDB" id="A0A425XXI3"/>
<evidence type="ECO:0000313" key="1">
    <source>
        <dbReference type="EMBL" id="RRG19397.1"/>
    </source>
</evidence>
<accession>A0A425XXI3</accession>
<dbReference type="PROSITE" id="PS51257">
    <property type="entry name" value="PROKAR_LIPOPROTEIN"/>
    <property type="match status" value="1"/>
</dbReference>
<protein>
    <recommendedName>
        <fullName evidence="3">Fibronectin type-III domain-containing protein</fullName>
    </recommendedName>
</protein>
<keyword evidence="2" id="KW-1185">Reference proteome</keyword>
<dbReference type="OrthoDB" id="996674at2"/>
<comment type="caution">
    <text evidence="1">The sequence shown here is derived from an EMBL/GenBank/DDBJ whole genome shotgun (WGS) entry which is preliminary data.</text>
</comment>
<gene>
    <name evidence="1" type="ORF">DWB61_15220</name>
</gene>